<gene>
    <name evidence="2" type="ORF">VaNZ11_000642</name>
</gene>
<comment type="caution">
    <text evidence="2">The sequence shown here is derived from an EMBL/GenBank/DDBJ whole genome shotgun (WGS) entry which is preliminary data.</text>
</comment>
<dbReference type="Proteomes" id="UP001165090">
    <property type="component" value="Unassembled WGS sequence"/>
</dbReference>
<dbReference type="PANTHER" id="PTHR10701:SF5">
    <property type="entry name" value="N-ALPHA-ACETYLTRANSFERASE 38, NATC AUXILIARY SUBUNIT"/>
    <property type="match status" value="1"/>
</dbReference>
<keyword evidence="3" id="KW-1185">Reference proteome</keyword>
<dbReference type="InterPro" id="IPR050914">
    <property type="entry name" value="snRNP_SmB/NAA38-like"/>
</dbReference>
<evidence type="ECO:0000313" key="3">
    <source>
        <dbReference type="Proteomes" id="UP001165090"/>
    </source>
</evidence>
<proteinExistence type="predicted"/>
<dbReference type="InterPro" id="IPR034110">
    <property type="entry name" value="LSMD1_Sm"/>
</dbReference>
<dbReference type="EMBL" id="BSDZ01000003">
    <property type="protein sequence ID" value="GLI58873.1"/>
    <property type="molecule type" value="Genomic_DNA"/>
</dbReference>
<dbReference type="Gene3D" id="2.30.30.100">
    <property type="match status" value="1"/>
</dbReference>
<feature type="domain" description="Sm" evidence="1">
    <location>
        <begin position="56"/>
        <end position="113"/>
    </location>
</feature>
<dbReference type="InterPro" id="IPR010920">
    <property type="entry name" value="LSM_dom_sf"/>
</dbReference>
<reference evidence="2 3" key="1">
    <citation type="journal article" date="2023" name="IScience">
        <title>Expanded male sex-determining region conserved during the evolution of homothallism in the green alga Volvox.</title>
        <authorList>
            <person name="Yamamoto K."/>
            <person name="Matsuzaki R."/>
            <person name="Mahakham W."/>
            <person name="Heman W."/>
            <person name="Sekimoto H."/>
            <person name="Kawachi M."/>
            <person name="Minakuchi Y."/>
            <person name="Toyoda A."/>
            <person name="Nozaki H."/>
        </authorList>
    </citation>
    <scope>NUCLEOTIDE SEQUENCE [LARGE SCALE GENOMIC DNA]</scope>
    <source>
        <strain evidence="2 3">NIES-4468</strain>
    </source>
</reference>
<evidence type="ECO:0000259" key="1">
    <source>
        <dbReference type="Pfam" id="PF01423"/>
    </source>
</evidence>
<sequence length="166" mass="18951">RQQNVHHHIQVNNILQILIPILINKADLLVVRVVVMGNKSLPSIGNEPRPQSVQDVRKLLYRKFRVTLISGRVLEGDFTCLDRQGNIILSNTFEQVTTASGRREERHMGLVLIPIAQQRKIELQATIDEEMSMLKLVEHYAASPREDQVVLVMERDTALAHRDSFA</sequence>
<accession>A0ABQ5RNU4</accession>
<protein>
    <recommendedName>
        <fullName evidence="1">Sm domain-containing protein</fullName>
    </recommendedName>
</protein>
<dbReference type="Pfam" id="PF01423">
    <property type="entry name" value="LSM"/>
    <property type="match status" value="1"/>
</dbReference>
<dbReference type="CDD" id="cd06168">
    <property type="entry name" value="LSMD1"/>
    <property type="match status" value="1"/>
</dbReference>
<evidence type="ECO:0000313" key="2">
    <source>
        <dbReference type="EMBL" id="GLI58873.1"/>
    </source>
</evidence>
<feature type="non-terminal residue" evidence="2">
    <location>
        <position position="1"/>
    </location>
</feature>
<dbReference type="PANTHER" id="PTHR10701">
    <property type="entry name" value="SMALL NUCLEAR RIBONUCLEOPROTEIN-ASSOCIATED PROTEIN B AND N"/>
    <property type="match status" value="1"/>
</dbReference>
<name>A0ABQ5RNU4_9CHLO</name>
<dbReference type="InterPro" id="IPR001163">
    <property type="entry name" value="Sm_dom_euk/arc"/>
</dbReference>
<organism evidence="2 3">
    <name type="scientific">Volvox africanus</name>
    <dbReference type="NCBI Taxonomy" id="51714"/>
    <lineage>
        <taxon>Eukaryota</taxon>
        <taxon>Viridiplantae</taxon>
        <taxon>Chlorophyta</taxon>
        <taxon>core chlorophytes</taxon>
        <taxon>Chlorophyceae</taxon>
        <taxon>CS clade</taxon>
        <taxon>Chlamydomonadales</taxon>
        <taxon>Volvocaceae</taxon>
        <taxon>Volvox</taxon>
    </lineage>
</organism>
<dbReference type="SUPFAM" id="SSF50182">
    <property type="entry name" value="Sm-like ribonucleoproteins"/>
    <property type="match status" value="1"/>
</dbReference>